<comment type="caution">
    <text evidence="2">The sequence shown here is derived from an EMBL/GenBank/DDBJ whole genome shotgun (WGS) entry which is preliminary data.</text>
</comment>
<dbReference type="InterPro" id="IPR027417">
    <property type="entry name" value="P-loop_NTPase"/>
</dbReference>
<feature type="domain" description="ATPase AAA-type core" evidence="1">
    <location>
        <begin position="72"/>
        <end position="138"/>
    </location>
</feature>
<gene>
    <name evidence="2" type="ORF">MKW98_012643</name>
</gene>
<name>A0AAD4T3L1_9MAGN</name>
<dbReference type="Proteomes" id="UP001202328">
    <property type="component" value="Unassembled WGS sequence"/>
</dbReference>
<dbReference type="AlphaFoldDB" id="A0AAD4T3L1"/>
<keyword evidence="3" id="KW-1185">Reference proteome</keyword>
<dbReference type="SUPFAM" id="SSF52540">
    <property type="entry name" value="P-loop containing nucleoside triphosphate hydrolases"/>
    <property type="match status" value="1"/>
</dbReference>
<dbReference type="GO" id="GO:0016887">
    <property type="term" value="F:ATP hydrolysis activity"/>
    <property type="evidence" value="ECO:0007669"/>
    <property type="project" value="InterPro"/>
</dbReference>
<dbReference type="GO" id="GO:0005524">
    <property type="term" value="F:ATP binding"/>
    <property type="evidence" value="ECO:0007669"/>
    <property type="project" value="InterPro"/>
</dbReference>
<evidence type="ECO:0000313" key="3">
    <source>
        <dbReference type="Proteomes" id="UP001202328"/>
    </source>
</evidence>
<dbReference type="Pfam" id="PF00004">
    <property type="entry name" value="AAA"/>
    <property type="match status" value="1"/>
</dbReference>
<protein>
    <recommendedName>
        <fullName evidence="1">ATPase AAA-type core domain-containing protein</fullName>
    </recommendedName>
</protein>
<reference evidence="2" key="1">
    <citation type="submission" date="2022-04" db="EMBL/GenBank/DDBJ databases">
        <title>A functionally conserved STORR gene fusion in Papaver species that diverged 16.8 million years ago.</title>
        <authorList>
            <person name="Catania T."/>
        </authorList>
    </citation>
    <scope>NUCLEOTIDE SEQUENCE</scope>
    <source>
        <strain evidence="2">S-188037</strain>
    </source>
</reference>
<dbReference type="PANTHER" id="PTHR23070">
    <property type="entry name" value="BCS1 AAA-TYPE ATPASE"/>
    <property type="match status" value="1"/>
</dbReference>
<organism evidence="2 3">
    <name type="scientific">Papaver atlanticum</name>
    <dbReference type="NCBI Taxonomy" id="357466"/>
    <lineage>
        <taxon>Eukaryota</taxon>
        <taxon>Viridiplantae</taxon>
        <taxon>Streptophyta</taxon>
        <taxon>Embryophyta</taxon>
        <taxon>Tracheophyta</taxon>
        <taxon>Spermatophyta</taxon>
        <taxon>Magnoliopsida</taxon>
        <taxon>Ranunculales</taxon>
        <taxon>Papaveraceae</taxon>
        <taxon>Papaveroideae</taxon>
        <taxon>Papaver</taxon>
    </lineage>
</organism>
<proteinExistence type="predicted"/>
<accession>A0AAD4T3L1</accession>
<dbReference type="InterPro" id="IPR050747">
    <property type="entry name" value="Mitochondrial_chaperone_BCS1"/>
</dbReference>
<evidence type="ECO:0000259" key="1">
    <source>
        <dbReference type="Pfam" id="PF00004"/>
    </source>
</evidence>
<evidence type="ECO:0000313" key="2">
    <source>
        <dbReference type="EMBL" id="KAI3932672.1"/>
    </source>
</evidence>
<sequence length="177" mass="20365">MKKTRIGCYFKICFEEKHKEFVDSAYLSHIAKEADIVKFKNRGKKLFTNRSGESWSQKEFYTRVGKAWKRGYLLYGPPGTGKTSLIAAIANYLDFDIYDMELTAVRSNAQLRRLLISTTSKSVIVVEDIDCSLDLSSRKKKKKNAGETKSFGEDYLKIVEHELMKEVEELLMLQSVL</sequence>
<dbReference type="EMBL" id="JAJJMB010006998">
    <property type="protein sequence ID" value="KAI3932672.1"/>
    <property type="molecule type" value="Genomic_DNA"/>
</dbReference>
<dbReference type="InterPro" id="IPR003959">
    <property type="entry name" value="ATPase_AAA_core"/>
</dbReference>
<dbReference type="Gene3D" id="3.40.50.300">
    <property type="entry name" value="P-loop containing nucleotide triphosphate hydrolases"/>
    <property type="match status" value="1"/>
</dbReference>